<evidence type="ECO:0000313" key="17">
    <source>
        <dbReference type="EMBL" id="PXV88323.1"/>
    </source>
</evidence>
<dbReference type="EC" id="5.6.2.4" evidence="13"/>
<dbReference type="RefSeq" id="WP_110291356.1">
    <property type="nucleotide sequence ID" value="NZ_QICS01000008.1"/>
</dbReference>
<dbReference type="InterPro" id="IPR011335">
    <property type="entry name" value="Restrct_endonuc-II-like"/>
</dbReference>
<proteinExistence type="inferred from homology"/>
<keyword evidence="8 13" id="KW-0238">DNA-binding</keyword>
<evidence type="ECO:0000256" key="10">
    <source>
        <dbReference type="ARBA" id="ARBA00023235"/>
    </source>
</evidence>
<dbReference type="Gene3D" id="1.10.486.10">
    <property type="entry name" value="PCRA, domain 4"/>
    <property type="match status" value="1"/>
</dbReference>
<evidence type="ECO:0000256" key="12">
    <source>
        <dbReference type="ARBA" id="ARBA00048988"/>
    </source>
</evidence>
<dbReference type="InterPro" id="IPR011604">
    <property type="entry name" value="PDDEXK-like_dom_sf"/>
</dbReference>
<dbReference type="PANTHER" id="PTHR11070:SF48">
    <property type="entry name" value="ATP-DEPENDENT HELICASE_NUCLEASE SUBUNIT A"/>
    <property type="match status" value="1"/>
</dbReference>
<dbReference type="GO" id="GO:0008408">
    <property type="term" value="F:3'-5' exonuclease activity"/>
    <property type="evidence" value="ECO:0007669"/>
    <property type="project" value="UniProtKB-UniRule"/>
</dbReference>
<dbReference type="GO" id="GO:0005829">
    <property type="term" value="C:cytosol"/>
    <property type="evidence" value="ECO:0007669"/>
    <property type="project" value="TreeGrafter"/>
</dbReference>
<dbReference type="GO" id="GO:0005524">
    <property type="term" value="F:ATP binding"/>
    <property type="evidence" value="ECO:0007669"/>
    <property type="project" value="UniProtKB-UniRule"/>
</dbReference>
<evidence type="ECO:0000256" key="7">
    <source>
        <dbReference type="ARBA" id="ARBA00022840"/>
    </source>
</evidence>
<comment type="catalytic activity">
    <reaction evidence="11 13">
        <text>Couples ATP hydrolysis with the unwinding of duplex DNA by translocating in the 3'-5' direction.</text>
        <dbReference type="EC" id="5.6.2.4"/>
    </reaction>
</comment>
<feature type="domain" description="UvrD-like helicase ATP-binding" evidence="15">
    <location>
        <begin position="3"/>
        <end position="472"/>
    </location>
</feature>
<dbReference type="PROSITE" id="PS51217">
    <property type="entry name" value="UVRD_HELICASE_CTER"/>
    <property type="match status" value="1"/>
</dbReference>
<dbReference type="SUPFAM" id="SSF52540">
    <property type="entry name" value="P-loop containing nucleoside triphosphate hydrolases"/>
    <property type="match status" value="1"/>
</dbReference>
<feature type="binding site" evidence="14">
    <location>
        <begin position="24"/>
        <end position="31"/>
    </location>
    <ligand>
        <name>ATP</name>
        <dbReference type="ChEBI" id="CHEBI:30616"/>
    </ligand>
</feature>
<evidence type="ECO:0000256" key="8">
    <source>
        <dbReference type="ARBA" id="ARBA00023125"/>
    </source>
</evidence>
<evidence type="ECO:0000256" key="13">
    <source>
        <dbReference type="HAMAP-Rule" id="MF_01451"/>
    </source>
</evidence>
<evidence type="ECO:0000256" key="6">
    <source>
        <dbReference type="ARBA" id="ARBA00022839"/>
    </source>
</evidence>
<dbReference type="AlphaFoldDB" id="A0A318EPM1"/>
<evidence type="ECO:0000259" key="16">
    <source>
        <dbReference type="PROSITE" id="PS51217"/>
    </source>
</evidence>
<evidence type="ECO:0000256" key="4">
    <source>
        <dbReference type="ARBA" id="ARBA00022801"/>
    </source>
</evidence>
<dbReference type="InterPro" id="IPR000212">
    <property type="entry name" value="DNA_helicase_UvrD/REP"/>
</dbReference>
<comment type="subunit">
    <text evidence="13">Heterodimer of AddA and AddB/RexB.</text>
</comment>
<accession>A0A318EPM1</accession>
<dbReference type="GO" id="GO:0000724">
    <property type="term" value="P:double-strand break repair via homologous recombination"/>
    <property type="evidence" value="ECO:0007669"/>
    <property type="project" value="UniProtKB-UniRule"/>
</dbReference>
<dbReference type="InterPro" id="IPR027417">
    <property type="entry name" value="P-loop_NTPase"/>
</dbReference>
<comment type="cofactor">
    <cofactor evidence="13">
        <name>Mg(2+)</name>
        <dbReference type="ChEBI" id="CHEBI:18420"/>
    </cofactor>
</comment>
<evidence type="ECO:0000256" key="1">
    <source>
        <dbReference type="ARBA" id="ARBA00022722"/>
    </source>
</evidence>
<dbReference type="Pfam" id="PF13361">
    <property type="entry name" value="UvrD_C"/>
    <property type="match status" value="1"/>
</dbReference>
<dbReference type="PANTHER" id="PTHR11070">
    <property type="entry name" value="UVRD / RECB / PCRA DNA HELICASE FAMILY MEMBER"/>
    <property type="match status" value="1"/>
</dbReference>
<dbReference type="NCBIfam" id="TIGR02785">
    <property type="entry name" value="addA_Gpos"/>
    <property type="match status" value="1"/>
</dbReference>
<reference evidence="17 18" key="1">
    <citation type="submission" date="2018-05" db="EMBL/GenBank/DDBJ databases">
        <title>Genomic Encyclopedia of Type Strains, Phase IV (KMG-IV): sequencing the most valuable type-strain genomes for metagenomic binning, comparative biology and taxonomic classification.</title>
        <authorList>
            <person name="Goeker M."/>
        </authorList>
    </citation>
    <scope>NUCLEOTIDE SEQUENCE [LARGE SCALE GENOMIC DNA]</scope>
    <source>
        <strain evidence="17 18">DSM 28816</strain>
    </source>
</reference>
<evidence type="ECO:0000256" key="11">
    <source>
        <dbReference type="ARBA" id="ARBA00034617"/>
    </source>
</evidence>
<sequence>MSVAWTSEQQKVIDLRNRNILVSAAAGSGKTAVLVERIIAMITDSNELLDIDKLLIVTFTNAAAAQMRERISEAIEQKLEETPSNSHLQKQATLVHNAYITTIHSFCLRVIRNHFNRIDLDPSFRIGDEGELKLIKSDIIEKILEKHYKEKSDEFFHFVESYSTGKSDKELEDMILQLYQFAMSYPWPKEWLIQCKNSYKLTSIQELEQTPWYQNIVDNIMVIVKELMEQLNHLIELAVSTDGPYMYEETLKNEKEMLSNLLHLDSYMDYYTQFKAISFGRLSSKKDETVSGNLRELVKKQRDGIKKTVSSLSERYFYDSPEQILQDMQKCSNSIDVLVDLTIEFIEEYKSAKIDKNLVDYNDLEHFALNILVEKSNDNWFPTEAATEYQEIFEEIMIDEYQDSNLVQEMILRAVSRERMDKHNVFMVGDVKQSIYKFRLARPELFMEKYNTYSLTDSAFQRIDLDKNFRSRIEVLDGTNYIFNQIMTNTLGGIEYNNECALYLGANHPEPEKENDYEAELIVIDLDSTKIEDENNMKISLLDTKDYTARELEAKAVAARIKELINHEHGLKVIDKGTKKYRVACYSDIVILLRTMSGWAETFTSVLMSEGIPAYTGSSTGYFSTIEVTTLLNLLRIIDNPLQDIPLTAVLASPIVNLSGEELAVIKSSYKQADIYEGCRQYSLEGKEEFLKQKLYDFFTRMEQFRKMAVYTPIHELIWFILDKTNYGRYVATMPGGEQRKANLDMLVEKAIAFESTSYKGLFNFVRYIENLQKYDVDFGEAEIANENDNTVRILSIHKSKGLEFPIVFVSGMGKAFNNQDSRAKLIMHPDLGIGADYIDFEHRVKAPTLIKKAIQKELQMENMGEELRVLYVALTRAKEKLILTGAMSKLKNKLLGYSQNLNDKEKLSFRSISEASNYMEWVLQAVIRHKDSIELLRKYELEENFCELLFAKNAKYAIRVIELSDLVKEEMVAQITNQDIKDDLLRGLLDREENEQIQKQMEERLNFVYPYEKIKNIHTKMTVSELKRMGQNIDEDTSMPIILEEIPVPLLPKFLAEEGTLTGSDRGIAYHKALQLLDFKSIETTEDIENQLNKMLEKHKMSKEAGESIDISKIERFLHSEIGERMIRADLFGKLYKERPFVIGVKVNELNNDLDSQDMILVQGIIDAYFEEGEEIVLVDYKTDYVRTEKELTTKYKAQIEHYQGALMRMTQKNVKEKIIYSLYFDKSIYL</sequence>
<keyword evidence="2 13" id="KW-0547">Nucleotide-binding</keyword>
<dbReference type="InterPro" id="IPR038726">
    <property type="entry name" value="PDDEXK_AddAB-type"/>
</dbReference>
<keyword evidence="5 13" id="KW-0347">Helicase</keyword>
<dbReference type="InterPro" id="IPR014016">
    <property type="entry name" value="UvrD-like_ATP-bd"/>
</dbReference>
<evidence type="ECO:0000259" key="15">
    <source>
        <dbReference type="PROSITE" id="PS51198"/>
    </source>
</evidence>
<keyword evidence="7 13" id="KW-0067">ATP-binding</keyword>
<protein>
    <recommendedName>
        <fullName evidence="13">ATP-dependent helicase/nuclease subunit A</fullName>
        <ecNumber evidence="13">3.1.-.-</ecNumber>
        <ecNumber evidence="13">5.6.2.4</ecNumber>
    </recommendedName>
    <alternativeName>
        <fullName evidence="13">ATP-dependent helicase/nuclease AddA</fullName>
    </alternativeName>
    <alternativeName>
        <fullName evidence="13">DNA 3'-5' helicase AddA</fullName>
    </alternativeName>
</protein>
<comment type="function">
    <text evidence="13">The heterodimer acts as both an ATP-dependent DNA helicase and an ATP-dependent, dual-direction single-stranded exonuclease. Recognizes the chi site generating a DNA molecule suitable for the initiation of homologous recombination. The AddA nuclease domain is required for chi fragment generation; this subunit has the helicase and 3' -&gt; 5' nuclease activities.</text>
</comment>
<comment type="catalytic activity">
    <reaction evidence="12 13">
        <text>ATP + H2O = ADP + phosphate + H(+)</text>
        <dbReference type="Rhea" id="RHEA:13065"/>
        <dbReference type="ChEBI" id="CHEBI:15377"/>
        <dbReference type="ChEBI" id="CHEBI:15378"/>
        <dbReference type="ChEBI" id="CHEBI:30616"/>
        <dbReference type="ChEBI" id="CHEBI:43474"/>
        <dbReference type="ChEBI" id="CHEBI:456216"/>
        <dbReference type="EC" id="5.6.2.4"/>
    </reaction>
</comment>
<keyword evidence="3 13" id="KW-0227">DNA damage</keyword>
<dbReference type="Proteomes" id="UP000247523">
    <property type="component" value="Unassembled WGS sequence"/>
</dbReference>
<dbReference type="GO" id="GO:0033202">
    <property type="term" value="C:DNA helicase complex"/>
    <property type="evidence" value="ECO:0007669"/>
    <property type="project" value="TreeGrafter"/>
</dbReference>
<dbReference type="GO" id="GO:0043138">
    <property type="term" value="F:3'-5' DNA helicase activity"/>
    <property type="evidence" value="ECO:0007669"/>
    <property type="project" value="UniProtKB-UniRule"/>
</dbReference>
<evidence type="ECO:0000256" key="9">
    <source>
        <dbReference type="ARBA" id="ARBA00023204"/>
    </source>
</evidence>
<evidence type="ECO:0000313" key="18">
    <source>
        <dbReference type="Proteomes" id="UP000247523"/>
    </source>
</evidence>
<dbReference type="SUPFAM" id="SSF52980">
    <property type="entry name" value="Restriction endonuclease-like"/>
    <property type="match status" value="1"/>
</dbReference>
<dbReference type="InterPro" id="IPR014152">
    <property type="entry name" value="AddA"/>
</dbReference>
<comment type="caution">
    <text evidence="17">The sequence shown here is derived from an EMBL/GenBank/DDBJ whole genome shotgun (WGS) entry which is preliminary data.</text>
</comment>
<feature type="domain" description="UvrD-like helicase C-terminal" evidence="16">
    <location>
        <begin position="500"/>
        <end position="802"/>
    </location>
</feature>
<keyword evidence="10 13" id="KW-0413">Isomerase</keyword>
<name>A0A318EPM1_9FIRM</name>
<dbReference type="HAMAP" id="MF_01451">
    <property type="entry name" value="AddA"/>
    <property type="match status" value="1"/>
</dbReference>
<evidence type="ECO:0000256" key="3">
    <source>
        <dbReference type="ARBA" id="ARBA00022763"/>
    </source>
</evidence>
<dbReference type="Pfam" id="PF00580">
    <property type="entry name" value="UvrD-helicase"/>
    <property type="match status" value="1"/>
</dbReference>
<dbReference type="Gene3D" id="3.30.160.800">
    <property type="match status" value="1"/>
</dbReference>
<dbReference type="GO" id="GO:0003690">
    <property type="term" value="F:double-stranded DNA binding"/>
    <property type="evidence" value="ECO:0007669"/>
    <property type="project" value="UniProtKB-UniRule"/>
</dbReference>
<dbReference type="EMBL" id="QICS01000008">
    <property type="protein sequence ID" value="PXV88323.1"/>
    <property type="molecule type" value="Genomic_DNA"/>
</dbReference>
<dbReference type="Gene3D" id="3.90.320.10">
    <property type="match status" value="1"/>
</dbReference>
<dbReference type="PROSITE" id="PS51198">
    <property type="entry name" value="UVRD_HELICASE_ATP_BIND"/>
    <property type="match status" value="1"/>
</dbReference>
<keyword evidence="6 13" id="KW-0269">Exonuclease</keyword>
<gene>
    <name evidence="13" type="primary">addA</name>
    <name evidence="17" type="ORF">C8E03_10845</name>
</gene>
<comment type="similarity">
    <text evidence="13">Belongs to the helicase family. AddA subfamily.</text>
</comment>
<keyword evidence="4 13" id="KW-0378">Hydrolase</keyword>
<evidence type="ECO:0000256" key="5">
    <source>
        <dbReference type="ARBA" id="ARBA00022806"/>
    </source>
</evidence>
<evidence type="ECO:0000256" key="14">
    <source>
        <dbReference type="PROSITE-ProRule" id="PRU00560"/>
    </source>
</evidence>
<dbReference type="Pfam" id="PF12705">
    <property type="entry name" value="PDDEXK_1"/>
    <property type="match status" value="1"/>
</dbReference>
<evidence type="ECO:0000256" key="2">
    <source>
        <dbReference type="ARBA" id="ARBA00022741"/>
    </source>
</evidence>
<keyword evidence="1 13" id="KW-0540">Nuclease</keyword>
<dbReference type="EC" id="3.1.-.-" evidence="13"/>
<dbReference type="Gene3D" id="3.40.50.300">
    <property type="entry name" value="P-loop containing nucleotide triphosphate hydrolases"/>
    <property type="match status" value="3"/>
</dbReference>
<dbReference type="FunFam" id="3.40.50.300:FF:001236">
    <property type="entry name" value="ATP-dependent helicase/nuclease subunit A"/>
    <property type="match status" value="1"/>
</dbReference>
<dbReference type="InterPro" id="IPR014017">
    <property type="entry name" value="DNA_helicase_UvrD-like_C"/>
</dbReference>
<keyword evidence="9 13" id="KW-0234">DNA repair</keyword>
<organism evidence="17 18">
    <name type="scientific">Lachnotalea glycerini</name>
    <dbReference type="NCBI Taxonomy" id="1763509"/>
    <lineage>
        <taxon>Bacteria</taxon>
        <taxon>Bacillati</taxon>
        <taxon>Bacillota</taxon>
        <taxon>Clostridia</taxon>
        <taxon>Lachnospirales</taxon>
        <taxon>Lachnospiraceae</taxon>
        <taxon>Lachnotalea</taxon>
    </lineage>
</organism>
<dbReference type="GO" id="GO:0016887">
    <property type="term" value="F:ATP hydrolysis activity"/>
    <property type="evidence" value="ECO:0007669"/>
    <property type="project" value="RHEA"/>
</dbReference>